<keyword evidence="2" id="KW-0413">Isomerase</keyword>
<evidence type="ECO:0000259" key="6">
    <source>
        <dbReference type="SMART" id="SM00363"/>
    </source>
</evidence>
<dbReference type="GO" id="GO:0001522">
    <property type="term" value="P:pseudouridine synthesis"/>
    <property type="evidence" value="ECO:0007669"/>
    <property type="project" value="InterPro"/>
</dbReference>
<sequence length="313" mass="35381">MISLLPLLLLLLLLPTALPFVLPPAQYLPTPTPIFLTCTTDTDSPNDSPSTPSNNSGLRLNKCFKRTHSRRSADLLISSNRVLVNGLPPNGAGHRVQPTDTVTLDNIVYNFNEFNEEFNSDQRQSYLYIKYYKPIGTICTTDTNIKGNVITALQSSNLKIDSRIYPIGRLDKDTTGLILLTNDGRIPNSVLRYSSKKDKVYIVTVNRYIEEEDLIQLSSGVIITTIAQRDNVKKELTAATKECYVERVGSRKFMIVLNEGRNRQIRKMCEALDYRVDALERTEFMGINLEGLDYGEWEYCTESEIEILKASLN</sequence>
<dbReference type="InterPro" id="IPR006145">
    <property type="entry name" value="PsdUridine_synth_RsuA/RluA"/>
</dbReference>
<dbReference type="GO" id="GO:0003723">
    <property type="term" value="F:RNA binding"/>
    <property type="evidence" value="ECO:0007669"/>
    <property type="project" value="UniProtKB-KW"/>
</dbReference>
<dbReference type="PANTHER" id="PTHR47683:SF2">
    <property type="entry name" value="RNA-BINDING S4 DOMAIN-CONTAINING PROTEIN"/>
    <property type="match status" value="1"/>
</dbReference>
<dbReference type="Gene3D" id="3.30.70.1560">
    <property type="entry name" value="Alpha-L RNA-binding motif"/>
    <property type="match status" value="1"/>
</dbReference>
<dbReference type="InterPro" id="IPR050343">
    <property type="entry name" value="RsuA_PseudoU_synthase"/>
</dbReference>
<dbReference type="PANTHER" id="PTHR47683">
    <property type="entry name" value="PSEUDOURIDINE SYNTHASE FAMILY PROTEIN-RELATED"/>
    <property type="match status" value="1"/>
</dbReference>
<dbReference type="AlphaFoldDB" id="A0A9W6ZKN0"/>
<dbReference type="Pfam" id="PF00849">
    <property type="entry name" value="PseudoU_synth_2"/>
    <property type="match status" value="1"/>
</dbReference>
<feature type="region of interest" description="Disordered" evidence="4">
    <location>
        <begin position="39"/>
        <end position="58"/>
    </location>
</feature>
<dbReference type="NCBIfam" id="TIGR00093">
    <property type="entry name" value="pseudouridine synthase"/>
    <property type="match status" value="1"/>
</dbReference>
<evidence type="ECO:0000256" key="1">
    <source>
        <dbReference type="ARBA" id="ARBA00008348"/>
    </source>
</evidence>
<feature type="chain" id="PRO_5040932379" description="RNA-binding S4 domain-containing protein" evidence="5">
    <location>
        <begin position="20"/>
        <end position="313"/>
    </location>
</feature>
<dbReference type="EMBL" id="BRXW01000430">
    <property type="protein sequence ID" value="GMH53956.1"/>
    <property type="molecule type" value="Genomic_DNA"/>
</dbReference>
<evidence type="ECO:0000313" key="8">
    <source>
        <dbReference type="Proteomes" id="UP001165122"/>
    </source>
</evidence>
<keyword evidence="3" id="KW-0694">RNA-binding</keyword>
<dbReference type="SUPFAM" id="SSF55120">
    <property type="entry name" value="Pseudouridine synthase"/>
    <property type="match status" value="1"/>
</dbReference>
<dbReference type="SUPFAM" id="SSF55174">
    <property type="entry name" value="Alpha-L RNA-binding motif"/>
    <property type="match status" value="1"/>
</dbReference>
<dbReference type="Gene3D" id="3.30.70.580">
    <property type="entry name" value="Pseudouridine synthase I, catalytic domain, N-terminal subdomain"/>
    <property type="match status" value="1"/>
</dbReference>
<evidence type="ECO:0000313" key="7">
    <source>
        <dbReference type="EMBL" id="GMH53956.1"/>
    </source>
</evidence>
<comment type="similarity">
    <text evidence="1">Belongs to the pseudouridine synthase RsuA family.</text>
</comment>
<protein>
    <recommendedName>
        <fullName evidence="6">RNA-binding S4 domain-containing protein</fullName>
    </recommendedName>
</protein>
<keyword evidence="5" id="KW-0732">Signal</keyword>
<evidence type="ECO:0000256" key="2">
    <source>
        <dbReference type="ARBA" id="ARBA00023235"/>
    </source>
</evidence>
<reference evidence="8" key="1">
    <citation type="journal article" date="2023" name="Commun. Biol.">
        <title>Genome analysis of Parmales, the sister group of diatoms, reveals the evolutionary specialization of diatoms from phago-mixotrophs to photoautotrophs.</title>
        <authorList>
            <person name="Ban H."/>
            <person name="Sato S."/>
            <person name="Yoshikawa S."/>
            <person name="Yamada K."/>
            <person name="Nakamura Y."/>
            <person name="Ichinomiya M."/>
            <person name="Sato N."/>
            <person name="Blanc-Mathieu R."/>
            <person name="Endo H."/>
            <person name="Kuwata A."/>
            <person name="Ogata H."/>
        </authorList>
    </citation>
    <scope>NUCLEOTIDE SEQUENCE [LARGE SCALE GENOMIC DNA]</scope>
    <source>
        <strain evidence="8">NIES 3700</strain>
    </source>
</reference>
<feature type="signal peptide" evidence="5">
    <location>
        <begin position="1"/>
        <end position="19"/>
    </location>
</feature>
<dbReference type="InterPro" id="IPR018496">
    <property type="entry name" value="PsdUridine_synth_RsuA/RluB_CS"/>
</dbReference>
<dbReference type="InterPro" id="IPR036986">
    <property type="entry name" value="S4_RNA-bd_sf"/>
</dbReference>
<dbReference type="InterPro" id="IPR020103">
    <property type="entry name" value="PsdUridine_synth_cat_dom_sf"/>
</dbReference>
<dbReference type="InterPro" id="IPR000748">
    <property type="entry name" value="PsdUridine_synth_RsuA/RluB/E/F"/>
</dbReference>
<organism evidence="7 8">
    <name type="scientific">Triparma laevis f. longispina</name>
    <dbReference type="NCBI Taxonomy" id="1714387"/>
    <lineage>
        <taxon>Eukaryota</taxon>
        <taxon>Sar</taxon>
        <taxon>Stramenopiles</taxon>
        <taxon>Ochrophyta</taxon>
        <taxon>Bolidophyceae</taxon>
        <taxon>Parmales</taxon>
        <taxon>Triparmaceae</taxon>
        <taxon>Triparma</taxon>
    </lineage>
</organism>
<evidence type="ECO:0000256" key="4">
    <source>
        <dbReference type="SAM" id="MobiDB-lite"/>
    </source>
</evidence>
<proteinExistence type="inferred from homology"/>
<comment type="caution">
    <text evidence="7">The sequence shown here is derived from an EMBL/GenBank/DDBJ whole genome shotgun (WGS) entry which is preliminary data.</text>
</comment>
<dbReference type="GO" id="GO:0009982">
    <property type="term" value="F:pseudouridine synthase activity"/>
    <property type="evidence" value="ECO:0007669"/>
    <property type="project" value="InterPro"/>
</dbReference>
<dbReference type="CDD" id="cd00165">
    <property type="entry name" value="S4"/>
    <property type="match status" value="1"/>
</dbReference>
<dbReference type="Proteomes" id="UP001165122">
    <property type="component" value="Unassembled WGS sequence"/>
</dbReference>
<dbReference type="Gene3D" id="3.10.290.10">
    <property type="entry name" value="RNA-binding S4 domain"/>
    <property type="match status" value="1"/>
</dbReference>
<name>A0A9W6ZKN0_9STRA</name>
<gene>
    <name evidence="7" type="ORF">TrLO_g14789</name>
</gene>
<evidence type="ECO:0000256" key="3">
    <source>
        <dbReference type="PROSITE-ProRule" id="PRU00182"/>
    </source>
</evidence>
<dbReference type="GO" id="GO:0006364">
    <property type="term" value="P:rRNA processing"/>
    <property type="evidence" value="ECO:0007669"/>
    <property type="project" value="UniProtKB-ARBA"/>
</dbReference>
<dbReference type="InterPro" id="IPR002942">
    <property type="entry name" value="S4_RNA-bd"/>
</dbReference>
<dbReference type="OrthoDB" id="440619at2759"/>
<dbReference type="PROSITE" id="PS50889">
    <property type="entry name" value="S4"/>
    <property type="match status" value="1"/>
</dbReference>
<dbReference type="SMART" id="SM00363">
    <property type="entry name" value="S4"/>
    <property type="match status" value="1"/>
</dbReference>
<accession>A0A9W6ZKN0</accession>
<evidence type="ECO:0000256" key="5">
    <source>
        <dbReference type="SAM" id="SignalP"/>
    </source>
</evidence>
<dbReference type="InterPro" id="IPR020094">
    <property type="entry name" value="TruA/RsuA/RluB/E/F_N"/>
</dbReference>
<feature type="domain" description="RNA-binding S4" evidence="6">
    <location>
        <begin position="58"/>
        <end position="113"/>
    </location>
</feature>
<dbReference type="PROSITE" id="PS01149">
    <property type="entry name" value="PSI_RSU"/>
    <property type="match status" value="1"/>
</dbReference>
<feature type="compositionally biased region" description="Low complexity" evidence="4">
    <location>
        <begin position="39"/>
        <end position="56"/>
    </location>
</feature>
<dbReference type="InterPro" id="IPR042092">
    <property type="entry name" value="PsdUridine_s_RsuA/RluB/E/F_cat"/>
</dbReference>
<keyword evidence="8" id="KW-1185">Reference proteome</keyword>